<dbReference type="Proteomes" id="UP000029644">
    <property type="component" value="Unassembled WGS sequence"/>
</dbReference>
<evidence type="ECO:0000313" key="3">
    <source>
        <dbReference type="Proteomes" id="UP000029643"/>
    </source>
</evidence>
<dbReference type="AlphaFoldDB" id="A0A090W815"/>
<evidence type="ECO:0000313" key="4">
    <source>
        <dbReference type="Proteomes" id="UP000029644"/>
    </source>
</evidence>
<name>A0A090W815_9FLAO</name>
<proteinExistence type="predicted"/>
<reference evidence="3 4" key="1">
    <citation type="journal article" date="2014" name="Genome Announc.">
        <title>Draft Genome Sequences of Marine Flavobacterium Algibacter lectus Strains SS8 and NR4.</title>
        <authorList>
            <person name="Takatani N."/>
            <person name="Nakanishi M."/>
            <person name="Meirelles P."/>
            <person name="Mino S."/>
            <person name="Suda W."/>
            <person name="Oshima K."/>
            <person name="Hattori M."/>
            <person name="Ohkuma M."/>
            <person name="Hosokawa M."/>
            <person name="Miyashita K."/>
            <person name="Thompson F.L."/>
            <person name="Niwa A."/>
            <person name="Sawabe T."/>
            <person name="Sawabe T."/>
        </authorList>
    </citation>
    <scope>NUCLEOTIDE SEQUENCE [LARGE SCALE GENOMIC DNA]</scope>
    <source>
        <strain evidence="2">JCM 19274</strain>
        <strain evidence="1 4">JCM 19300</strain>
        <strain evidence="3">JCM19274</strain>
    </source>
</reference>
<gene>
    <name evidence="2" type="ORF">JCM19274_618</name>
    <name evidence="1" type="ORF">JCM19300_2713</name>
</gene>
<protein>
    <submittedName>
        <fullName evidence="1">Uncharacterized protein</fullName>
    </submittedName>
</protein>
<sequence length="50" mass="5698">MSSVLAFVLNTHKAEFKAVEFLESNTHKFYYQAPSSSLHLEGLFQPPRLS</sequence>
<dbReference type="Proteomes" id="UP000029643">
    <property type="component" value="Unassembled WGS sequence"/>
</dbReference>
<organism evidence="1 4">
    <name type="scientific">Algibacter lectus</name>
    <dbReference type="NCBI Taxonomy" id="221126"/>
    <lineage>
        <taxon>Bacteria</taxon>
        <taxon>Pseudomonadati</taxon>
        <taxon>Bacteroidota</taxon>
        <taxon>Flavobacteriia</taxon>
        <taxon>Flavobacteriales</taxon>
        <taxon>Flavobacteriaceae</taxon>
        <taxon>Algibacter</taxon>
    </lineage>
</organism>
<comment type="caution">
    <text evidence="1">The sequence shown here is derived from an EMBL/GenBank/DDBJ whole genome shotgun (WGS) entry which is preliminary data.</text>
</comment>
<evidence type="ECO:0000313" key="1">
    <source>
        <dbReference type="EMBL" id="GAL63677.1"/>
    </source>
</evidence>
<accession>A0A090W815</accession>
<dbReference type="EMBL" id="BBNU01000010">
    <property type="protein sequence ID" value="GAL80328.1"/>
    <property type="molecule type" value="Genomic_DNA"/>
</dbReference>
<evidence type="ECO:0000313" key="2">
    <source>
        <dbReference type="EMBL" id="GAL80328.1"/>
    </source>
</evidence>
<dbReference type="EMBL" id="BBNQ01000013">
    <property type="protein sequence ID" value="GAL63677.1"/>
    <property type="molecule type" value="Genomic_DNA"/>
</dbReference>